<protein>
    <submittedName>
        <fullName evidence="1">23266_t:CDS:1</fullName>
    </submittedName>
</protein>
<proteinExistence type="predicted"/>
<gene>
    <name evidence="1" type="ORF">RPERSI_LOCUS16961</name>
</gene>
<organism evidence="1 2">
    <name type="scientific">Racocetra persica</name>
    <dbReference type="NCBI Taxonomy" id="160502"/>
    <lineage>
        <taxon>Eukaryota</taxon>
        <taxon>Fungi</taxon>
        <taxon>Fungi incertae sedis</taxon>
        <taxon>Mucoromycota</taxon>
        <taxon>Glomeromycotina</taxon>
        <taxon>Glomeromycetes</taxon>
        <taxon>Diversisporales</taxon>
        <taxon>Gigasporaceae</taxon>
        <taxon>Racocetra</taxon>
    </lineage>
</organism>
<feature type="non-terminal residue" evidence="1">
    <location>
        <position position="51"/>
    </location>
</feature>
<feature type="non-terminal residue" evidence="1">
    <location>
        <position position="1"/>
    </location>
</feature>
<dbReference type="EMBL" id="CAJVQC010042708">
    <property type="protein sequence ID" value="CAG8775947.1"/>
    <property type="molecule type" value="Genomic_DNA"/>
</dbReference>
<keyword evidence="2" id="KW-1185">Reference proteome</keyword>
<evidence type="ECO:0000313" key="1">
    <source>
        <dbReference type="EMBL" id="CAG8775947.1"/>
    </source>
</evidence>
<dbReference type="Proteomes" id="UP000789920">
    <property type="component" value="Unassembled WGS sequence"/>
</dbReference>
<comment type="caution">
    <text evidence="1">The sequence shown here is derived from an EMBL/GenBank/DDBJ whole genome shotgun (WGS) entry which is preliminary data.</text>
</comment>
<name>A0ACA9R3V0_9GLOM</name>
<accession>A0ACA9R3V0</accession>
<evidence type="ECO:0000313" key="2">
    <source>
        <dbReference type="Proteomes" id="UP000789920"/>
    </source>
</evidence>
<sequence>EVIKKVNEKVNEKNARELSKDEIEICNWYKKILAALKNLMLDIKKENINSE</sequence>
<reference evidence="1" key="1">
    <citation type="submission" date="2021-06" db="EMBL/GenBank/DDBJ databases">
        <authorList>
            <person name="Kallberg Y."/>
            <person name="Tangrot J."/>
            <person name="Rosling A."/>
        </authorList>
    </citation>
    <scope>NUCLEOTIDE SEQUENCE</scope>
    <source>
        <strain evidence="1">MA461A</strain>
    </source>
</reference>